<evidence type="ECO:0000313" key="1">
    <source>
        <dbReference type="EMBL" id="KAF4460537.1"/>
    </source>
</evidence>
<protein>
    <submittedName>
        <fullName evidence="1">Uncharacterized protein</fullName>
    </submittedName>
</protein>
<organism evidence="1 2">
    <name type="scientific">Fusarium albosuccineum</name>
    <dbReference type="NCBI Taxonomy" id="1237068"/>
    <lineage>
        <taxon>Eukaryota</taxon>
        <taxon>Fungi</taxon>
        <taxon>Dikarya</taxon>
        <taxon>Ascomycota</taxon>
        <taxon>Pezizomycotina</taxon>
        <taxon>Sordariomycetes</taxon>
        <taxon>Hypocreomycetidae</taxon>
        <taxon>Hypocreales</taxon>
        <taxon>Nectriaceae</taxon>
        <taxon>Fusarium</taxon>
        <taxon>Fusarium decemcellulare species complex</taxon>
    </lineage>
</organism>
<keyword evidence="2" id="KW-1185">Reference proteome</keyword>
<dbReference type="Proteomes" id="UP000554235">
    <property type="component" value="Unassembled WGS sequence"/>
</dbReference>
<proteinExistence type="predicted"/>
<reference evidence="1 2" key="1">
    <citation type="submission" date="2020-01" db="EMBL/GenBank/DDBJ databases">
        <title>Identification and distribution of gene clusters putatively required for synthesis of sphingolipid metabolism inhibitors in phylogenetically diverse species of the filamentous fungus Fusarium.</title>
        <authorList>
            <person name="Kim H.-S."/>
            <person name="Busman M."/>
            <person name="Brown D.W."/>
            <person name="Divon H."/>
            <person name="Uhlig S."/>
            <person name="Proctor R.H."/>
        </authorList>
    </citation>
    <scope>NUCLEOTIDE SEQUENCE [LARGE SCALE GENOMIC DNA]</scope>
    <source>
        <strain evidence="1 2">NRRL 20459</strain>
    </source>
</reference>
<sequence>MVVCFFCPASSRPDHRRRLWVAFFGSIVISISALSDFSAPRPSPLSVLEPWSAPAPPFSTVYHHYRPGRLHSPVPDLAPEPLGHAGDLNASLPSVSIPSSLDSILVFNFTLNSSRAFTFGSSPSLPACLFRPAPS</sequence>
<dbReference type="AlphaFoldDB" id="A0A8H4L084"/>
<evidence type="ECO:0000313" key="2">
    <source>
        <dbReference type="Proteomes" id="UP000554235"/>
    </source>
</evidence>
<dbReference type="EMBL" id="JAADYS010001921">
    <property type="protein sequence ID" value="KAF4460537.1"/>
    <property type="molecule type" value="Genomic_DNA"/>
</dbReference>
<comment type="caution">
    <text evidence="1">The sequence shown here is derived from an EMBL/GenBank/DDBJ whole genome shotgun (WGS) entry which is preliminary data.</text>
</comment>
<accession>A0A8H4L084</accession>
<gene>
    <name evidence="1" type="ORF">FALBO_12681</name>
</gene>
<name>A0A8H4L084_9HYPO</name>